<dbReference type="KEGG" id="pnl:PNK_0310"/>
<dbReference type="InterPro" id="IPR058840">
    <property type="entry name" value="AAA_SelU"/>
</dbReference>
<organism evidence="3 4">
    <name type="scientific">Candidatus Protochlamydia naegleriophila</name>
    <dbReference type="NCBI Taxonomy" id="389348"/>
    <lineage>
        <taxon>Bacteria</taxon>
        <taxon>Pseudomonadati</taxon>
        <taxon>Chlamydiota</taxon>
        <taxon>Chlamydiia</taxon>
        <taxon>Parachlamydiales</taxon>
        <taxon>Parachlamydiaceae</taxon>
        <taxon>Candidatus Protochlamydia</taxon>
    </lineage>
</organism>
<proteinExistence type="predicted"/>
<dbReference type="Proteomes" id="UP000069902">
    <property type="component" value="Chromosome cPNK"/>
</dbReference>
<dbReference type="NCBIfam" id="TIGR03167">
    <property type="entry name" value="tRNA_sel_U_synt"/>
    <property type="match status" value="1"/>
</dbReference>
<keyword evidence="4" id="KW-1185">Reference proteome</keyword>
<dbReference type="InParanoid" id="A0A0U5K1I4"/>
<evidence type="ECO:0000259" key="2">
    <source>
        <dbReference type="PROSITE" id="PS50206"/>
    </source>
</evidence>
<dbReference type="InterPro" id="IPR036873">
    <property type="entry name" value="Rhodanese-like_dom_sf"/>
</dbReference>
<dbReference type="Pfam" id="PF00581">
    <property type="entry name" value="Rhodanese"/>
    <property type="match status" value="1"/>
</dbReference>
<dbReference type="InterPro" id="IPR001763">
    <property type="entry name" value="Rhodanese-like_dom"/>
</dbReference>
<protein>
    <submittedName>
        <fullName evidence="3">Putative tRNA 2-selenouridine synthase</fullName>
        <ecNumber evidence="3">2.9.1.-</ecNumber>
    </submittedName>
</protein>
<dbReference type="SUPFAM" id="SSF52821">
    <property type="entry name" value="Rhodanese/Cell cycle control phosphatase"/>
    <property type="match status" value="1"/>
</dbReference>
<dbReference type="AlphaFoldDB" id="A0A0U5K1I4"/>
<reference evidence="4" key="1">
    <citation type="submission" date="2015-09" db="EMBL/GenBank/DDBJ databases">
        <authorList>
            <person name="Bertelli C."/>
        </authorList>
    </citation>
    <scope>NUCLEOTIDE SEQUENCE [LARGE SCALE GENOMIC DNA]</scope>
    <source>
        <strain evidence="4">KNic</strain>
    </source>
</reference>
<dbReference type="NCBIfam" id="NF008750">
    <property type="entry name" value="PRK11784.1-2"/>
    <property type="match status" value="1"/>
</dbReference>
<dbReference type="EC" id="2.9.1.-" evidence="3"/>
<dbReference type="Gene3D" id="3.40.50.300">
    <property type="entry name" value="P-loop containing nucleotide triphosphate hydrolases"/>
    <property type="match status" value="1"/>
</dbReference>
<dbReference type="EMBL" id="LN879502">
    <property type="protein sequence ID" value="CUI15947.1"/>
    <property type="molecule type" value="Genomic_DNA"/>
</dbReference>
<evidence type="ECO:0000256" key="1">
    <source>
        <dbReference type="ARBA" id="ARBA00023266"/>
    </source>
</evidence>
<dbReference type="InterPro" id="IPR027417">
    <property type="entry name" value="P-loop_NTPase"/>
</dbReference>
<dbReference type="PANTHER" id="PTHR30401:SF0">
    <property type="entry name" value="TRNA 2-SELENOURIDINE SYNTHASE"/>
    <property type="match status" value="1"/>
</dbReference>
<dbReference type="SMART" id="SM00450">
    <property type="entry name" value="RHOD"/>
    <property type="match status" value="1"/>
</dbReference>
<keyword evidence="1" id="KW-0711">Selenium</keyword>
<dbReference type="Gene3D" id="3.40.250.10">
    <property type="entry name" value="Rhodanese-like domain"/>
    <property type="match status" value="1"/>
</dbReference>
<dbReference type="Pfam" id="PF26341">
    <property type="entry name" value="AAA_SelU"/>
    <property type="match status" value="1"/>
</dbReference>
<evidence type="ECO:0000313" key="3">
    <source>
        <dbReference type="EMBL" id="CUI15947.1"/>
    </source>
</evidence>
<dbReference type="GO" id="GO:0002098">
    <property type="term" value="P:tRNA wobble uridine modification"/>
    <property type="evidence" value="ECO:0007669"/>
    <property type="project" value="InterPro"/>
</dbReference>
<name>A0A0U5K1I4_9BACT</name>
<dbReference type="RefSeq" id="WP_059059879.1">
    <property type="nucleotide sequence ID" value="NZ_LN879502.1"/>
</dbReference>
<accession>A0A0U5K1I4</accession>
<dbReference type="FunCoup" id="A0A0U5K1I4">
    <property type="interactions" value="6"/>
</dbReference>
<dbReference type="STRING" id="389348.PNK_0310"/>
<dbReference type="PROSITE" id="PS50206">
    <property type="entry name" value="RHODANESE_3"/>
    <property type="match status" value="1"/>
</dbReference>
<dbReference type="SUPFAM" id="SSF52540">
    <property type="entry name" value="P-loop containing nucleoside triphosphate hydrolases"/>
    <property type="match status" value="1"/>
</dbReference>
<dbReference type="PANTHER" id="PTHR30401">
    <property type="entry name" value="TRNA 2-SELENOURIDINE SYNTHASE"/>
    <property type="match status" value="1"/>
</dbReference>
<dbReference type="GO" id="GO:0043828">
    <property type="term" value="F:tRNA 2-selenouridine synthase activity"/>
    <property type="evidence" value="ECO:0007669"/>
    <property type="project" value="InterPro"/>
</dbReference>
<keyword evidence="3" id="KW-0808">Transferase</keyword>
<sequence length="359" mass="41086">MTTPVQLTLKQFLLESSPILDVRSPLEYEQGHIPGSHSFPLFSDEERARVGTIYKKQSRQEAIEWGLNLAQAKIDHWMDHADQLLTERQVRVLCWRGGMRSGFLAHLLAQCRYQAATLQGGYKTFRRNILHSLNQLPAIPLIVLGGLTGSGKTAILQALRKMGEQVIDLESLANHRGSSFGGIGLSKQPSQEQFENRLAIDLECLNHARPIWIEDEGRLIGHCHIPTRLYQYMQQAPLFFLECSEEERLRQLMQLYGRATEEELKLATERITKRLGSQLTKEILAAFSAGERHYAFKKLLSYYDRAYRHQILKRPHVYSLEKSGQSAIEQAITLSAIATKKVNEWKSNQCNFFKISPHF</sequence>
<dbReference type="NCBIfam" id="NF008752">
    <property type="entry name" value="PRK11784.1-4"/>
    <property type="match status" value="1"/>
</dbReference>
<gene>
    <name evidence="3" type="primary">selU</name>
    <name evidence="3" type="ORF">PNK_0310</name>
</gene>
<dbReference type="InterPro" id="IPR017582">
    <property type="entry name" value="SelU"/>
</dbReference>
<evidence type="ECO:0000313" key="4">
    <source>
        <dbReference type="Proteomes" id="UP000069902"/>
    </source>
</evidence>
<dbReference type="PATRIC" id="fig|389348.3.peg.350"/>
<feature type="domain" description="Rhodanese" evidence="2">
    <location>
        <begin position="13"/>
        <end position="134"/>
    </location>
</feature>